<dbReference type="RefSeq" id="WP_134112588.1">
    <property type="nucleotide sequence ID" value="NZ_SOBG01000002.1"/>
</dbReference>
<evidence type="ECO:0000256" key="4">
    <source>
        <dbReference type="SAM" id="Phobius"/>
    </source>
</evidence>
<evidence type="ECO:0000256" key="1">
    <source>
        <dbReference type="ARBA" id="ARBA00023224"/>
    </source>
</evidence>
<dbReference type="Proteomes" id="UP000294678">
    <property type="component" value="Unassembled WGS sequence"/>
</dbReference>
<name>A0AA46E0E4_9FUSO</name>
<dbReference type="GO" id="GO:0007165">
    <property type="term" value="P:signal transduction"/>
    <property type="evidence" value="ECO:0007669"/>
    <property type="project" value="UniProtKB-KW"/>
</dbReference>
<evidence type="ECO:0000259" key="6">
    <source>
        <dbReference type="PROSITE" id="PS50885"/>
    </source>
</evidence>
<dbReference type="SUPFAM" id="SSF58104">
    <property type="entry name" value="Methyl-accepting chemotaxis protein (MCP) signaling domain"/>
    <property type="match status" value="1"/>
</dbReference>
<dbReference type="CDD" id="cd18773">
    <property type="entry name" value="PDC1_HK_sensor"/>
    <property type="match status" value="1"/>
</dbReference>
<dbReference type="PANTHER" id="PTHR32089:SF112">
    <property type="entry name" value="LYSOZYME-LIKE PROTEIN-RELATED"/>
    <property type="match status" value="1"/>
</dbReference>
<keyword evidence="4" id="KW-0472">Membrane</keyword>
<evidence type="ECO:0000256" key="3">
    <source>
        <dbReference type="PROSITE-ProRule" id="PRU00284"/>
    </source>
</evidence>
<evidence type="ECO:0000313" key="8">
    <source>
        <dbReference type="Proteomes" id="UP000294678"/>
    </source>
</evidence>
<comment type="similarity">
    <text evidence="2">Belongs to the methyl-accepting chemotaxis (MCP) protein family.</text>
</comment>
<dbReference type="InterPro" id="IPR003660">
    <property type="entry name" value="HAMP_dom"/>
</dbReference>
<sequence>MDHVIKKNIKKSNKFKRKLIVKLFILLLSFFIPISFITLRIVSNNIEKSIYNSNDNNIQNINTLLNTTIENVSTIATLVANNPIISSFQTLDMGKLTLKYTEKFPYISNIVVFKYSLNKLKEVSRVNGSVKADFSEKTIDAMYDKKKNKIFILISKDTNKPLLLLTTPIYKMNFLGMIGNELGGVLVFVLDIKKIQETLFLKNKNKEFVVNENGEILFSNSEIPILTNYSHKESVKKVLLKKQGHISYKFNKEKVLASYSYIKNLNWGIIIEQNYNTAFKELNSLKFFFITFIFIIFIVGGIFATFLANEITTPIEILNKNFEKIKNGDLNIHFEKKHIKRKDEFGELLNSFLLTIKSIKNILNSISMSSNTFQESSSKLNIVTSKNNESINEIEKIVSNLIISSKENESLTSEGKNILENILKNSKSISKSSEEIEKLVNDAIYISKESSENMENNVELTLKTYNSFDNINNKINQLNNFSNNITGIIESIKSVAEQTNLLALNAAIEAARAGEAGKGFAVVAEEIRKLATNSNDSAEEITKLILMIQDMIKDIKEIFENNYNEFNYLKENSLNTKEKINTISNNSIFVIKSLQKMLELSQKQFIYISEISNNFNNLSKSTNETFTYSNIIESNIKTQKENNVELDKTSNLMTSLSKSLKKTLSNFKNF</sequence>
<keyword evidence="1 3" id="KW-0807">Transducer</keyword>
<feature type="transmembrane region" description="Helical" evidence="4">
    <location>
        <begin position="172"/>
        <end position="192"/>
    </location>
</feature>
<dbReference type="SMART" id="SM00283">
    <property type="entry name" value="MA"/>
    <property type="match status" value="1"/>
</dbReference>
<feature type="transmembrane region" description="Helical" evidence="4">
    <location>
        <begin position="287"/>
        <end position="308"/>
    </location>
</feature>
<dbReference type="PANTHER" id="PTHR32089">
    <property type="entry name" value="METHYL-ACCEPTING CHEMOTAXIS PROTEIN MCPB"/>
    <property type="match status" value="1"/>
</dbReference>
<accession>A0AA46E0E4</accession>
<organism evidence="7 8">
    <name type="scientific">Hypnocyclicus thermotrophus</name>
    <dbReference type="NCBI Taxonomy" id="1627895"/>
    <lineage>
        <taxon>Bacteria</taxon>
        <taxon>Fusobacteriati</taxon>
        <taxon>Fusobacteriota</taxon>
        <taxon>Fusobacteriia</taxon>
        <taxon>Fusobacteriales</taxon>
        <taxon>Fusobacteriaceae</taxon>
        <taxon>Hypnocyclicus</taxon>
    </lineage>
</organism>
<dbReference type="EMBL" id="SOBG01000002">
    <property type="protein sequence ID" value="TDT72001.1"/>
    <property type="molecule type" value="Genomic_DNA"/>
</dbReference>
<evidence type="ECO:0000259" key="5">
    <source>
        <dbReference type="PROSITE" id="PS50111"/>
    </source>
</evidence>
<dbReference type="Gene3D" id="3.30.450.20">
    <property type="entry name" value="PAS domain"/>
    <property type="match status" value="1"/>
</dbReference>
<feature type="domain" description="Methyl-accepting transducer" evidence="5">
    <location>
        <begin position="383"/>
        <end position="619"/>
    </location>
</feature>
<evidence type="ECO:0000256" key="2">
    <source>
        <dbReference type="ARBA" id="ARBA00029447"/>
    </source>
</evidence>
<dbReference type="Pfam" id="PF00015">
    <property type="entry name" value="MCPsignal"/>
    <property type="match status" value="1"/>
</dbReference>
<dbReference type="PROSITE" id="PS50111">
    <property type="entry name" value="CHEMOTAXIS_TRANSDUC_2"/>
    <property type="match status" value="1"/>
</dbReference>
<dbReference type="PROSITE" id="PS50885">
    <property type="entry name" value="HAMP"/>
    <property type="match status" value="1"/>
</dbReference>
<feature type="domain" description="HAMP" evidence="6">
    <location>
        <begin position="309"/>
        <end position="364"/>
    </location>
</feature>
<dbReference type="CDD" id="cd06225">
    <property type="entry name" value="HAMP"/>
    <property type="match status" value="1"/>
</dbReference>
<keyword evidence="4" id="KW-1133">Transmembrane helix</keyword>
<keyword evidence="8" id="KW-1185">Reference proteome</keyword>
<keyword evidence="4" id="KW-0812">Transmembrane</keyword>
<feature type="transmembrane region" description="Helical" evidence="4">
    <location>
        <begin position="20"/>
        <end position="42"/>
    </location>
</feature>
<dbReference type="Gene3D" id="1.10.8.500">
    <property type="entry name" value="HAMP domain in histidine kinase"/>
    <property type="match status" value="1"/>
</dbReference>
<reference evidence="7 8" key="1">
    <citation type="submission" date="2019-03" db="EMBL/GenBank/DDBJ databases">
        <title>Genomic Encyclopedia of Type Strains, Phase IV (KMG-IV): sequencing the most valuable type-strain genomes for metagenomic binning, comparative biology and taxonomic classification.</title>
        <authorList>
            <person name="Goeker M."/>
        </authorList>
    </citation>
    <scope>NUCLEOTIDE SEQUENCE [LARGE SCALE GENOMIC DNA]</scope>
    <source>
        <strain evidence="7 8">DSM 100055</strain>
    </source>
</reference>
<gene>
    <name evidence="7" type="ORF">EV215_0696</name>
</gene>
<dbReference type="Gene3D" id="1.10.287.950">
    <property type="entry name" value="Methyl-accepting chemotaxis protein"/>
    <property type="match status" value="1"/>
</dbReference>
<dbReference type="GO" id="GO:0016020">
    <property type="term" value="C:membrane"/>
    <property type="evidence" value="ECO:0007669"/>
    <property type="project" value="InterPro"/>
</dbReference>
<proteinExistence type="inferred from homology"/>
<dbReference type="AlphaFoldDB" id="A0AA46E0E4"/>
<comment type="caution">
    <text evidence="7">The sequence shown here is derived from an EMBL/GenBank/DDBJ whole genome shotgun (WGS) entry which is preliminary data.</text>
</comment>
<evidence type="ECO:0000313" key="7">
    <source>
        <dbReference type="EMBL" id="TDT72001.1"/>
    </source>
</evidence>
<protein>
    <submittedName>
        <fullName evidence="7">Methyl-accepting chemotaxis protein</fullName>
    </submittedName>
</protein>
<dbReference type="InterPro" id="IPR004089">
    <property type="entry name" value="MCPsignal_dom"/>
</dbReference>